<evidence type="ECO:0000313" key="2">
    <source>
        <dbReference type="Proteomes" id="UP001175228"/>
    </source>
</evidence>
<dbReference type="AlphaFoldDB" id="A0AA39UDL5"/>
<accession>A0AA39UDL5</accession>
<proteinExistence type="predicted"/>
<feature type="non-terminal residue" evidence="1">
    <location>
        <position position="93"/>
    </location>
</feature>
<keyword evidence="2" id="KW-1185">Reference proteome</keyword>
<organism evidence="1 2">
    <name type="scientific">Armillaria luteobubalina</name>
    <dbReference type="NCBI Taxonomy" id="153913"/>
    <lineage>
        <taxon>Eukaryota</taxon>
        <taxon>Fungi</taxon>
        <taxon>Dikarya</taxon>
        <taxon>Basidiomycota</taxon>
        <taxon>Agaricomycotina</taxon>
        <taxon>Agaricomycetes</taxon>
        <taxon>Agaricomycetidae</taxon>
        <taxon>Agaricales</taxon>
        <taxon>Marasmiineae</taxon>
        <taxon>Physalacriaceae</taxon>
        <taxon>Armillaria</taxon>
    </lineage>
</organism>
<comment type="caution">
    <text evidence="1">The sequence shown here is derived from an EMBL/GenBank/DDBJ whole genome shotgun (WGS) entry which is preliminary data.</text>
</comment>
<dbReference type="Proteomes" id="UP001175228">
    <property type="component" value="Unassembled WGS sequence"/>
</dbReference>
<reference evidence="1" key="1">
    <citation type="submission" date="2023-06" db="EMBL/GenBank/DDBJ databases">
        <authorList>
            <consortium name="Lawrence Berkeley National Laboratory"/>
            <person name="Ahrendt S."/>
            <person name="Sahu N."/>
            <person name="Indic B."/>
            <person name="Wong-Bajracharya J."/>
            <person name="Merenyi Z."/>
            <person name="Ke H.-M."/>
            <person name="Monk M."/>
            <person name="Kocsube S."/>
            <person name="Drula E."/>
            <person name="Lipzen A."/>
            <person name="Balint B."/>
            <person name="Henrissat B."/>
            <person name="Andreopoulos B."/>
            <person name="Martin F.M."/>
            <person name="Harder C.B."/>
            <person name="Rigling D."/>
            <person name="Ford K.L."/>
            <person name="Foster G.D."/>
            <person name="Pangilinan J."/>
            <person name="Papanicolaou A."/>
            <person name="Barry K."/>
            <person name="LaButti K."/>
            <person name="Viragh M."/>
            <person name="Koriabine M."/>
            <person name="Yan M."/>
            <person name="Riley R."/>
            <person name="Champramary S."/>
            <person name="Plett K.L."/>
            <person name="Tsai I.J."/>
            <person name="Slot J."/>
            <person name="Sipos G."/>
            <person name="Plett J."/>
            <person name="Nagy L.G."/>
            <person name="Grigoriev I.V."/>
        </authorList>
    </citation>
    <scope>NUCLEOTIDE SEQUENCE</scope>
    <source>
        <strain evidence="1">HWK02</strain>
    </source>
</reference>
<evidence type="ECO:0000313" key="1">
    <source>
        <dbReference type="EMBL" id="KAK0485352.1"/>
    </source>
</evidence>
<dbReference type="EMBL" id="JAUEPU010000052">
    <property type="protein sequence ID" value="KAK0485352.1"/>
    <property type="molecule type" value="Genomic_DNA"/>
</dbReference>
<sequence>MRTLHTRGGIGDRTAYYALLTYLPSNVSIKIYAFHPTPKTTTSLIAGGIGVFPNSFRALNAISPASVIYLRAHDNASSYFVIRNQHWTMLGRL</sequence>
<protein>
    <submittedName>
        <fullName evidence="1">Uncharacterized protein</fullName>
    </submittedName>
</protein>
<name>A0AA39UDL5_9AGAR</name>
<gene>
    <name evidence="1" type="ORF">EDD18DRAFT_1051566</name>
</gene>